<dbReference type="SMART" id="SM00387">
    <property type="entry name" value="HATPase_c"/>
    <property type="match status" value="1"/>
</dbReference>
<evidence type="ECO:0000256" key="9">
    <source>
        <dbReference type="ARBA" id="ARBA00022723"/>
    </source>
</evidence>
<keyword evidence="6" id="KW-0004">4Fe-4S</keyword>
<name>A0ABW2J6H0_9BURK</name>
<accession>A0ABW2J6H0</accession>
<dbReference type="NCBIfam" id="TIGR00229">
    <property type="entry name" value="sensory_box"/>
    <property type="match status" value="1"/>
</dbReference>
<evidence type="ECO:0000256" key="6">
    <source>
        <dbReference type="ARBA" id="ARBA00022485"/>
    </source>
</evidence>
<dbReference type="PROSITE" id="PS50109">
    <property type="entry name" value="HIS_KIN"/>
    <property type="match status" value="1"/>
</dbReference>
<dbReference type="Gene3D" id="1.20.5.1930">
    <property type="match status" value="1"/>
</dbReference>
<dbReference type="SUPFAM" id="SSF55785">
    <property type="entry name" value="PYP-like sensor domain (PAS domain)"/>
    <property type="match status" value="1"/>
</dbReference>
<dbReference type="InterPro" id="IPR011712">
    <property type="entry name" value="Sig_transdc_His_kin_sub3_dim/P"/>
</dbReference>
<evidence type="ECO:0000313" key="18">
    <source>
        <dbReference type="EMBL" id="MFC7299104.1"/>
    </source>
</evidence>
<dbReference type="InterPro" id="IPR004358">
    <property type="entry name" value="Sig_transdc_His_kin-like_C"/>
</dbReference>
<feature type="domain" description="Histidine kinase" evidence="16">
    <location>
        <begin position="155"/>
        <end position="351"/>
    </location>
</feature>
<dbReference type="Pfam" id="PF07730">
    <property type="entry name" value="HisKA_3"/>
    <property type="match status" value="1"/>
</dbReference>
<dbReference type="Gene3D" id="3.30.450.20">
    <property type="entry name" value="PAS domain"/>
    <property type="match status" value="1"/>
</dbReference>
<evidence type="ECO:0000256" key="8">
    <source>
        <dbReference type="ARBA" id="ARBA00022679"/>
    </source>
</evidence>
<dbReference type="Pfam" id="PF02518">
    <property type="entry name" value="HATPase_c"/>
    <property type="match status" value="1"/>
</dbReference>
<dbReference type="InterPro" id="IPR005467">
    <property type="entry name" value="His_kinase_dom"/>
</dbReference>
<keyword evidence="11" id="KW-0408">Iron</keyword>
<gene>
    <name evidence="18" type="ORF">ACFQO0_11725</name>
</gene>
<dbReference type="PROSITE" id="PS50113">
    <property type="entry name" value="PAC"/>
    <property type="match status" value="1"/>
</dbReference>
<keyword evidence="19" id="KW-1185">Reference proteome</keyword>
<keyword evidence="9" id="KW-0479">Metal-binding</keyword>
<sequence length="368" mass="41448">MSKADELQKAILNNIPDQAWLKDRDSRYILVNEAFIAACRLPENKIIGKTPADVWPQEWGLEYIDTDRRVMEQGERLRYEEQRHAEDGTLRWYDTIKTPIRNQAGEVIGTTGISRDITDRKLAEQELLASRTQLRELSAYLQSVREEERTRISRELHDELGQSLTAIRIGLDVLETQYARQDTEWLNNVHGLKQIADSTVESVQRIAADLRPTILDELGLPSAIDWLLESFSERSKIAYELLLPASTQAFHRDISTAIFRIVQEALTNISRHSHATSVVVELKEGKDFITLKITDDGQGMAAGMHLKRGSRENGLGLVGMRERAIMLGGKLKIQSRAGAGTSIEVRIPKAPKAAFAAEEKPAFPGEQK</sequence>
<evidence type="ECO:0000256" key="14">
    <source>
        <dbReference type="ARBA" id="ARBA00024827"/>
    </source>
</evidence>
<evidence type="ECO:0000256" key="4">
    <source>
        <dbReference type="ARBA" id="ARBA00012438"/>
    </source>
</evidence>
<dbReference type="InterPro" id="IPR000700">
    <property type="entry name" value="PAS-assoc_C"/>
</dbReference>
<evidence type="ECO:0000256" key="13">
    <source>
        <dbReference type="ARBA" id="ARBA00023014"/>
    </source>
</evidence>
<proteinExistence type="predicted"/>
<reference evidence="19" key="1">
    <citation type="journal article" date="2019" name="Int. J. Syst. Evol. Microbiol.">
        <title>The Global Catalogue of Microorganisms (GCM) 10K type strain sequencing project: providing services to taxonomists for standard genome sequencing and annotation.</title>
        <authorList>
            <consortium name="The Broad Institute Genomics Platform"/>
            <consortium name="The Broad Institute Genome Sequencing Center for Infectious Disease"/>
            <person name="Wu L."/>
            <person name="Ma J."/>
        </authorList>
    </citation>
    <scope>NUCLEOTIDE SEQUENCE [LARGE SCALE GENOMIC DNA]</scope>
    <source>
        <strain evidence="19">CCUG 36956</strain>
    </source>
</reference>
<evidence type="ECO:0000256" key="1">
    <source>
        <dbReference type="ARBA" id="ARBA00000085"/>
    </source>
</evidence>
<dbReference type="CDD" id="cd00130">
    <property type="entry name" value="PAS"/>
    <property type="match status" value="1"/>
</dbReference>
<dbReference type="InterPro" id="IPR003594">
    <property type="entry name" value="HATPase_dom"/>
</dbReference>
<evidence type="ECO:0000256" key="15">
    <source>
        <dbReference type="ARBA" id="ARBA00030800"/>
    </source>
</evidence>
<dbReference type="InterPro" id="IPR000014">
    <property type="entry name" value="PAS"/>
</dbReference>
<keyword evidence="7" id="KW-0963">Cytoplasm</keyword>
<keyword evidence="12" id="KW-0902">Two-component regulatory system</keyword>
<dbReference type="RefSeq" id="WP_382234825.1">
    <property type="nucleotide sequence ID" value="NZ_JBHTCC010000002.1"/>
</dbReference>
<comment type="cofactor">
    <cofactor evidence="2">
        <name>[4Fe-4S] cluster</name>
        <dbReference type="ChEBI" id="CHEBI:49883"/>
    </cofactor>
</comment>
<evidence type="ECO:0000256" key="12">
    <source>
        <dbReference type="ARBA" id="ARBA00023012"/>
    </source>
</evidence>
<keyword evidence="10" id="KW-0418">Kinase</keyword>
<feature type="domain" description="PAC" evidence="17">
    <location>
        <begin position="75"/>
        <end position="129"/>
    </location>
</feature>
<dbReference type="Proteomes" id="UP001596379">
    <property type="component" value="Unassembled WGS sequence"/>
</dbReference>
<comment type="caution">
    <text evidence="18">The sequence shown here is derived from an EMBL/GenBank/DDBJ whole genome shotgun (WGS) entry which is preliminary data.</text>
</comment>
<dbReference type="InterPro" id="IPR035965">
    <property type="entry name" value="PAS-like_dom_sf"/>
</dbReference>
<dbReference type="Gene3D" id="3.30.565.10">
    <property type="entry name" value="Histidine kinase-like ATPase, C-terminal domain"/>
    <property type="match status" value="1"/>
</dbReference>
<keyword evidence="13" id="KW-0411">Iron-sulfur</keyword>
<protein>
    <recommendedName>
        <fullName evidence="5">Oxygen sensor histidine kinase NreB</fullName>
        <ecNumber evidence="4">2.7.13.3</ecNumber>
    </recommendedName>
    <alternativeName>
        <fullName evidence="15">Nitrogen regulation protein B</fullName>
    </alternativeName>
</protein>
<evidence type="ECO:0000256" key="3">
    <source>
        <dbReference type="ARBA" id="ARBA00004496"/>
    </source>
</evidence>
<evidence type="ECO:0000313" key="19">
    <source>
        <dbReference type="Proteomes" id="UP001596379"/>
    </source>
</evidence>
<evidence type="ECO:0000256" key="5">
    <source>
        <dbReference type="ARBA" id="ARBA00017322"/>
    </source>
</evidence>
<keyword evidence="8" id="KW-0808">Transferase</keyword>
<evidence type="ECO:0000256" key="10">
    <source>
        <dbReference type="ARBA" id="ARBA00022777"/>
    </source>
</evidence>
<dbReference type="EMBL" id="JBHTCC010000002">
    <property type="protein sequence ID" value="MFC7299104.1"/>
    <property type="molecule type" value="Genomic_DNA"/>
</dbReference>
<evidence type="ECO:0000256" key="2">
    <source>
        <dbReference type="ARBA" id="ARBA00001966"/>
    </source>
</evidence>
<dbReference type="PRINTS" id="PR00344">
    <property type="entry name" value="BCTRLSENSOR"/>
</dbReference>
<organism evidence="18 19">
    <name type="scientific">Herminiimonas aquatilis</name>
    <dbReference type="NCBI Taxonomy" id="345342"/>
    <lineage>
        <taxon>Bacteria</taxon>
        <taxon>Pseudomonadati</taxon>
        <taxon>Pseudomonadota</taxon>
        <taxon>Betaproteobacteria</taxon>
        <taxon>Burkholderiales</taxon>
        <taxon>Oxalobacteraceae</taxon>
        <taxon>Herminiimonas</taxon>
    </lineage>
</organism>
<dbReference type="InterPro" id="IPR050482">
    <property type="entry name" value="Sensor_HK_TwoCompSys"/>
</dbReference>
<dbReference type="SUPFAM" id="SSF55874">
    <property type="entry name" value="ATPase domain of HSP90 chaperone/DNA topoisomerase II/histidine kinase"/>
    <property type="match status" value="1"/>
</dbReference>
<dbReference type="InterPro" id="IPR036890">
    <property type="entry name" value="HATPase_C_sf"/>
</dbReference>
<comment type="catalytic activity">
    <reaction evidence="1">
        <text>ATP + protein L-histidine = ADP + protein N-phospho-L-histidine.</text>
        <dbReference type="EC" id="2.7.13.3"/>
    </reaction>
</comment>
<evidence type="ECO:0000256" key="11">
    <source>
        <dbReference type="ARBA" id="ARBA00023004"/>
    </source>
</evidence>
<evidence type="ECO:0000259" key="17">
    <source>
        <dbReference type="PROSITE" id="PS50113"/>
    </source>
</evidence>
<dbReference type="PANTHER" id="PTHR24421">
    <property type="entry name" value="NITRATE/NITRITE SENSOR PROTEIN NARX-RELATED"/>
    <property type="match status" value="1"/>
</dbReference>
<evidence type="ECO:0000259" key="16">
    <source>
        <dbReference type="PROSITE" id="PS50109"/>
    </source>
</evidence>
<dbReference type="CDD" id="cd16917">
    <property type="entry name" value="HATPase_UhpB-NarQ-NarX-like"/>
    <property type="match status" value="1"/>
</dbReference>
<comment type="subcellular location">
    <subcellularLocation>
        <location evidence="3">Cytoplasm</location>
    </subcellularLocation>
</comment>
<dbReference type="EC" id="2.7.13.3" evidence="4"/>
<evidence type="ECO:0000256" key="7">
    <source>
        <dbReference type="ARBA" id="ARBA00022490"/>
    </source>
</evidence>
<comment type="function">
    <text evidence="14">Member of the two-component regulatory system NreB/NreC involved in the control of dissimilatory nitrate/nitrite reduction in response to oxygen. NreB functions as a direct oxygen sensor histidine kinase which is autophosphorylated, in the absence of oxygen, probably at the conserved histidine residue, and transfers its phosphate group probably to a conserved aspartate residue of NreC. NreB/NreC activates the expression of the nitrate (narGHJI) and nitrite (nir) reductase operons, as well as the putative nitrate transporter gene narT.</text>
</comment>
<dbReference type="InterPro" id="IPR013656">
    <property type="entry name" value="PAS_4"/>
</dbReference>
<dbReference type="Pfam" id="PF08448">
    <property type="entry name" value="PAS_4"/>
    <property type="match status" value="1"/>
</dbReference>
<dbReference type="PANTHER" id="PTHR24421:SF59">
    <property type="entry name" value="OXYGEN SENSOR HISTIDINE KINASE NREB"/>
    <property type="match status" value="1"/>
</dbReference>